<feature type="domain" description="Activator of Hsp90 ATPase homologue 1/2-like C-terminal" evidence="2">
    <location>
        <begin position="22"/>
        <end position="140"/>
    </location>
</feature>
<evidence type="ECO:0000259" key="2">
    <source>
        <dbReference type="Pfam" id="PF08327"/>
    </source>
</evidence>
<protein>
    <submittedName>
        <fullName evidence="3">Uncharacterized protein YndB with AHSA1/START domain</fullName>
    </submittedName>
</protein>
<organism evidence="3 4">
    <name type="scientific">Roseimicrobium gellanilyticum</name>
    <dbReference type="NCBI Taxonomy" id="748857"/>
    <lineage>
        <taxon>Bacteria</taxon>
        <taxon>Pseudomonadati</taxon>
        <taxon>Verrucomicrobiota</taxon>
        <taxon>Verrucomicrobiia</taxon>
        <taxon>Verrucomicrobiales</taxon>
        <taxon>Verrucomicrobiaceae</taxon>
        <taxon>Roseimicrobium</taxon>
    </lineage>
</organism>
<proteinExistence type="inferred from homology"/>
<sequence>MPVKKDENGQRSVEAEVEVPGTPEQVWKAIATGEGISSWFVPSEVEEKEGGAAVSHFGPGNTMDAVGTVKVWQPPHQFVVETTEGPGAVASEWTVQAKSGSTCVVRVVHRWFASTDEWDNQFEGHTYGWQSFFRILRLHLEHFAGQSCASFQVMGTAPEPKGEAWMKFLNLLGIREVTLGQGIFTVAGAPPLNGIVRWAGQEMWPEDLLVTLDRPAPGIAHVTAHPMAGQVFLCVRMYLSGPGAKAVVQEAETTWQQWMSAHFGTVPETNIMDCS</sequence>
<name>A0A366HIR9_9BACT</name>
<evidence type="ECO:0000256" key="1">
    <source>
        <dbReference type="ARBA" id="ARBA00006817"/>
    </source>
</evidence>
<dbReference type="OrthoDB" id="281106at2"/>
<gene>
    <name evidence="3" type="ORF">DES53_107332</name>
</gene>
<dbReference type="EMBL" id="QNRR01000007">
    <property type="protein sequence ID" value="RBP41499.1"/>
    <property type="molecule type" value="Genomic_DNA"/>
</dbReference>
<comment type="similarity">
    <text evidence="1">Belongs to the AHA1 family.</text>
</comment>
<accession>A0A366HIR9</accession>
<dbReference type="SUPFAM" id="SSF55961">
    <property type="entry name" value="Bet v1-like"/>
    <property type="match status" value="1"/>
</dbReference>
<dbReference type="InterPro" id="IPR023393">
    <property type="entry name" value="START-like_dom_sf"/>
</dbReference>
<reference evidence="3 4" key="1">
    <citation type="submission" date="2018-06" db="EMBL/GenBank/DDBJ databases">
        <title>Genomic Encyclopedia of Type Strains, Phase IV (KMG-IV): sequencing the most valuable type-strain genomes for metagenomic binning, comparative biology and taxonomic classification.</title>
        <authorList>
            <person name="Goeker M."/>
        </authorList>
    </citation>
    <scope>NUCLEOTIDE SEQUENCE [LARGE SCALE GENOMIC DNA]</scope>
    <source>
        <strain evidence="3 4">DSM 25532</strain>
    </source>
</reference>
<comment type="caution">
    <text evidence="3">The sequence shown here is derived from an EMBL/GenBank/DDBJ whole genome shotgun (WGS) entry which is preliminary data.</text>
</comment>
<dbReference type="Pfam" id="PF08327">
    <property type="entry name" value="AHSA1"/>
    <property type="match status" value="1"/>
</dbReference>
<dbReference type="CDD" id="cd07814">
    <property type="entry name" value="SRPBCC_CalC_Aha1-like"/>
    <property type="match status" value="1"/>
</dbReference>
<keyword evidence="4" id="KW-1185">Reference proteome</keyword>
<evidence type="ECO:0000313" key="3">
    <source>
        <dbReference type="EMBL" id="RBP41499.1"/>
    </source>
</evidence>
<dbReference type="Gene3D" id="3.30.530.20">
    <property type="match status" value="1"/>
</dbReference>
<dbReference type="AlphaFoldDB" id="A0A366HIR9"/>
<dbReference type="Proteomes" id="UP000253426">
    <property type="component" value="Unassembled WGS sequence"/>
</dbReference>
<dbReference type="InterPro" id="IPR013538">
    <property type="entry name" value="ASHA1/2-like_C"/>
</dbReference>
<dbReference type="RefSeq" id="WP_113960122.1">
    <property type="nucleotide sequence ID" value="NZ_QNRR01000007.1"/>
</dbReference>
<evidence type="ECO:0000313" key="4">
    <source>
        <dbReference type="Proteomes" id="UP000253426"/>
    </source>
</evidence>